<evidence type="ECO:0000313" key="1">
    <source>
        <dbReference type="EMBL" id="MBW91838.1"/>
    </source>
</evidence>
<sequence>MTVPPFPRRSMYQTEGSIGNFAPLTAAFLMAM</sequence>
<accession>A0A2P2JED9</accession>
<protein>
    <submittedName>
        <fullName evidence="1">Uncharacterized protein</fullName>
    </submittedName>
</protein>
<dbReference type="EMBL" id="GGEC01011355">
    <property type="protein sequence ID" value="MBW91838.1"/>
    <property type="molecule type" value="Transcribed_RNA"/>
</dbReference>
<name>A0A2P2JED9_RHIMU</name>
<organism evidence="1">
    <name type="scientific">Rhizophora mucronata</name>
    <name type="common">Asiatic mangrove</name>
    <dbReference type="NCBI Taxonomy" id="61149"/>
    <lineage>
        <taxon>Eukaryota</taxon>
        <taxon>Viridiplantae</taxon>
        <taxon>Streptophyta</taxon>
        <taxon>Embryophyta</taxon>
        <taxon>Tracheophyta</taxon>
        <taxon>Spermatophyta</taxon>
        <taxon>Magnoliopsida</taxon>
        <taxon>eudicotyledons</taxon>
        <taxon>Gunneridae</taxon>
        <taxon>Pentapetalae</taxon>
        <taxon>rosids</taxon>
        <taxon>fabids</taxon>
        <taxon>Malpighiales</taxon>
        <taxon>Rhizophoraceae</taxon>
        <taxon>Rhizophora</taxon>
    </lineage>
</organism>
<reference evidence="1" key="1">
    <citation type="submission" date="2018-02" db="EMBL/GenBank/DDBJ databases">
        <title>Rhizophora mucronata_Transcriptome.</title>
        <authorList>
            <person name="Meera S.P."/>
            <person name="Sreeshan A."/>
            <person name="Augustine A."/>
        </authorList>
    </citation>
    <scope>NUCLEOTIDE SEQUENCE</scope>
    <source>
        <tissue evidence="1">Leaf</tissue>
    </source>
</reference>
<proteinExistence type="predicted"/>
<dbReference type="AlphaFoldDB" id="A0A2P2JED9"/>